<feature type="signal peptide" evidence="1">
    <location>
        <begin position="1"/>
        <end position="20"/>
    </location>
</feature>
<evidence type="ECO:0000256" key="1">
    <source>
        <dbReference type="SAM" id="SignalP"/>
    </source>
</evidence>
<gene>
    <name evidence="2" type="ORF">E5A73_17105</name>
</gene>
<reference evidence="2 3" key="1">
    <citation type="submission" date="2019-04" db="EMBL/GenBank/DDBJ databases">
        <title>Sphingomonas psychrotolerans sp. nov., isolated from soil in the Tianshan Mountains, Xinjiang, China.</title>
        <authorList>
            <person name="Luo Y."/>
            <person name="Sheng H."/>
        </authorList>
    </citation>
    <scope>NUCLEOTIDE SEQUENCE [LARGE SCALE GENOMIC DNA]</scope>
    <source>
        <strain evidence="2 3">ZFGT-11</strain>
    </source>
</reference>
<dbReference type="Proteomes" id="UP000306147">
    <property type="component" value="Unassembled WGS sequence"/>
</dbReference>
<sequence>MLLRSACAVLALAAAFPANAQDAPESDQTIVVTGTPLWQTEAALKDCLARKCPPKDDIDASLAHAENQFVAGQYHEARKTLAAARSRNARHAAAFPVEVADLTRAYGRLTEVDGYPDLGRTLQIDALDALKAGLDKGDSRVLMQRLMVGDQFGKRGRFRAAVDVYAKVTRQARKAGLPTVAGFAMLREAMIYAAASYSNPAYREGTERRIKAIEQTPEPAFAEFRFAARLLRARLASERGDPAALDTALAAFKRDRLDRPVLVFAPPLLIQRAEGHESGRFRDGRNINKVPEWIDVRYRIAADGTVNDIETLRESSNFQATWPKTVRENLAQRRYAPFALPAGSDGLTKVERFTMVYDVYRPTGSRLRVRSSWGRISSLDLTAEATPSAAPGDKPVGKP</sequence>
<dbReference type="AlphaFoldDB" id="A0A4S1X2H0"/>
<protein>
    <recommendedName>
        <fullName evidence="4">Tetratricopeptide repeat protein</fullName>
    </recommendedName>
</protein>
<accession>A0A4S1X2H0</accession>
<dbReference type="RefSeq" id="WP_135965068.1">
    <property type="nucleotide sequence ID" value="NZ_SRXT01000007.1"/>
</dbReference>
<proteinExistence type="predicted"/>
<name>A0A4S1X2H0_9SPHN</name>
<dbReference type="EMBL" id="SRXT01000007">
    <property type="protein sequence ID" value="TGX50141.1"/>
    <property type="molecule type" value="Genomic_DNA"/>
</dbReference>
<feature type="chain" id="PRO_5020919785" description="Tetratricopeptide repeat protein" evidence="1">
    <location>
        <begin position="21"/>
        <end position="399"/>
    </location>
</feature>
<comment type="caution">
    <text evidence="2">The sequence shown here is derived from an EMBL/GenBank/DDBJ whole genome shotgun (WGS) entry which is preliminary data.</text>
</comment>
<evidence type="ECO:0000313" key="2">
    <source>
        <dbReference type="EMBL" id="TGX50141.1"/>
    </source>
</evidence>
<organism evidence="2 3">
    <name type="scientific">Sphingomonas gei</name>
    <dbReference type="NCBI Taxonomy" id="1395960"/>
    <lineage>
        <taxon>Bacteria</taxon>
        <taxon>Pseudomonadati</taxon>
        <taxon>Pseudomonadota</taxon>
        <taxon>Alphaproteobacteria</taxon>
        <taxon>Sphingomonadales</taxon>
        <taxon>Sphingomonadaceae</taxon>
        <taxon>Sphingomonas</taxon>
    </lineage>
</organism>
<keyword evidence="3" id="KW-1185">Reference proteome</keyword>
<dbReference type="OrthoDB" id="7405733at2"/>
<evidence type="ECO:0008006" key="4">
    <source>
        <dbReference type="Google" id="ProtNLM"/>
    </source>
</evidence>
<keyword evidence="1" id="KW-0732">Signal</keyword>
<evidence type="ECO:0000313" key="3">
    <source>
        <dbReference type="Proteomes" id="UP000306147"/>
    </source>
</evidence>